<feature type="compositionally biased region" description="Low complexity" evidence="1">
    <location>
        <begin position="196"/>
        <end position="205"/>
    </location>
</feature>
<evidence type="ECO:0000313" key="2">
    <source>
        <dbReference type="EMBL" id="MBL1094287.1"/>
    </source>
</evidence>
<proteinExistence type="predicted"/>
<dbReference type="Proteomes" id="UP000629371">
    <property type="component" value="Unassembled WGS sequence"/>
</dbReference>
<feature type="compositionally biased region" description="Gly residues" evidence="1">
    <location>
        <begin position="206"/>
        <end position="215"/>
    </location>
</feature>
<feature type="compositionally biased region" description="Basic and acidic residues" evidence="1">
    <location>
        <begin position="144"/>
        <end position="158"/>
    </location>
</feature>
<feature type="compositionally biased region" description="Basic and acidic residues" evidence="1">
    <location>
        <begin position="174"/>
        <end position="191"/>
    </location>
</feature>
<comment type="caution">
    <text evidence="2">The sequence shown here is derived from an EMBL/GenBank/DDBJ whole genome shotgun (WGS) entry which is preliminary data.</text>
</comment>
<name>A0ABS1N2K9_9ACTN</name>
<dbReference type="RefSeq" id="WP_201810770.1">
    <property type="nucleotide sequence ID" value="NZ_JAERRI010000027.1"/>
</dbReference>
<keyword evidence="3" id="KW-1185">Reference proteome</keyword>
<accession>A0ABS1N2K9</accession>
<evidence type="ECO:0000256" key="1">
    <source>
        <dbReference type="SAM" id="MobiDB-lite"/>
    </source>
</evidence>
<protein>
    <submittedName>
        <fullName evidence="2">Uncharacterized protein</fullName>
    </submittedName>
</protein>
<dbReference type="EMBL" id="JAERRI010000027">
    <property type="protein sequence ID" value="MBL1094287.1"/>
    <property type="molecule type" value="Genomic_DNA"/>
</dbReference>
<feature type="region of interest" description="Disordered" evidence="1">
    <location>
        <begin position="138"/>
        <end position="215"/>
    </location>
</feature>
<sequence>MSGDGYQLEPEAFEQLTKGIRAATAELKELGFDVEAQLGRGFDRLSLDNMECGDDGLAAVLDSFCDRWGWGVRTLMQDANEFSKKLGITAGLYYEQEQYFSDTLKQTVNAAMGDPNLTAEKLHKRSWDKVIGDNPFTQVANADFDPHSEASRKSRKEMLQAGDQLLQDVQSVPDRIKNGGEDVEIKTDFYESGKPQGQQGQHGQQGQQGHGGNGK</sequence>
<evidence type="ECO:0000313" key="3">
    <source>
        <dbReference type="Proteomes" id="UP000629371"/>
    </source>
</evidence>
<gene>
    <name evidence="2" type="ORF">JK360_34085</name>
</gene>
<organism evidence="2 3">
    <name type="scientific">Streptomyces siderophoricus</name>
    <dbReference type="NCBI Taxonomy" id="2802281"/>
    <lineage>
        <taxon>Bacteria</taxon>
        <taxon>Bacillati</taxon>
        <taxon>Actinomycetota</taxon>
        <taxon>Actinomycetes</taxon>
        <taxon>Kitasatosporales</taxon>
        <taxon>Streptomycetaceae</taxon>
        <taxon>Streptomyces</taxon>
    </lineage>
</organism>
<reference evidence="2 3" key="1">
    <citation type="submission" date="2021-01" db="EMBL/GenBank/DDBJ databases">
        <title>WGS of actinomycetes isolated from Thailand.</title>
        <authorList>
            <person name="Thawai C."/>
        </authorList>
    </citation>
    <scope>NUCLEOTIDE SEQUENCE [LARGE SCALE GENOMIC DNA]</scope>
    <source>
        <strain evidence="2 3">CH9-7</strain>
    </source>
</reference>